<proteinExistence type="predicted"/>
<dbReference type="AlphaFoldDB" id="A0A370L449"/>
<keyword evidence="3" id="KW-1185">Reference proteome</keyword>
<dbReference type="Pfam" id="PF07372">
    <property type="entry name" value="DUF1491"/>
    <property type="match status" value="1"/>
</dbReference>
<evidence type="ECO:0000313" key="3">
    <source>
        <dbReference type="Proteomes" id="UP000255207"/>
    </source>
</evidence>
<dbReference type="EMBL" id="QQTP01000008">
    <property type="protein sequence ID" value="RDJ23546.1"/>
    <property type="molecule type" value="Genomic_DNA"/>
</dbReference>
<accession>A0A370L449</accession>
<reference evidence="3" key="1">
    <citation type="submission" date="2018-07" db="EMBL/GenBank/DDBJ databases">
        <authorList>
            <person name="Safronova V.I."/>
            <person name="Chirak E.R."/>
            <person name="Sazanova A.L."/>
        </authorList>
    </citation>
    <scope>NUCLEOTIDE SEQUENCE [LARGE SCALE GENOMIC DNA]</scope>
    <source>
        <strain evidence="3">RCAM04685</strain>
    </source>
</reference>
<organism evidence="2 3">
    <name type="scientific">Bosea caraganae</name>
    <dbReference type="NCBI Taxonomy" id="2763117"/>
    <lineage>
        <taxon>Bacteria</taxon>
        <taxon>Pseudomonadati</taxon>
        <taxon>Pseudomonadota</taxon>
        <taxon>Alphaproteobacteria</taxon>
        <taxon>Hyphomicrobiales</taxon>
        <taxon>Boseaceae</taxon>
        <taxon>Bosea</taxon>
    </lineage>
</organism>
<protein>
    <submittedName>
        <fullName evidence="2">DUF1491 family protein</fullName>
    </submittedName>
</protein>
<feature type="compositionally biased region" description="Acidic residues" evidence="1">
    <location>
        <begin position="105"/>
        <end position="114"/>
    </location>
</feature>
<name>A0A370L449_9HYPH</name>
<evidence type="ECO:0000256" key="1">
    <source>
        <dbReference type="SAM" id="MobiDB-lite"/>
    </source>
</evidence>
<comment type="caution">
    <text evidence="2">The sequence shown here is derived from an EMBL/GenBank/DDBJ whole genome shotgun (WGS) entry which is preliminary data.</text>
</comment>
<dbReference type="Gene3D" id="3.40.1530.20">
    <property type="entry name" value="Protein of unknown function (DUF1491)"/>
    <property type="match status" value="1"/>
</dbReference>
<dbReference type="Proteomes" id="UP000255207">
    <property type="component" value="Unassembled WGS sequence"/>
</dbReference>
<feature type="region of interest" description="Disordered" evidence="1">
    <location>
        <begin position="144"/>
        <end position="191"/>
    </location>
</feature>
<sequence>LTSDFWVSAYLRQAALDGLVAVLRRRGAHEAGAIFVKLDRTCRRARRGSGRDRRGFGRGGLLGPGRLFEAKLGRTRRRRHRRRHGGDRGRMAHFLEDQRIHGDEGGDAGEEEEHEAPAGAAKRRLPELAEHGRLAACRLAAPDRRRGQGRVGMSAGCKRCGHGYGLSVKQSDEKGSWFQDRGAAHGRRSRS</sequence>
<feature type="non-terminal residue" evidence="2">
    <location>
        <position position="1"/>
    </location>
</feature>
<gene>
    <name evidence="2" type="ORF">DWE98_15405</name>
</gene>
<dbReference type="OrthoDB" id="9809136at2"/>
<dbReference type="InterPro" id="IPR009964">
    <property type="entry name" value="DUF1491"/>
</dbReference>
<feature type="region of interest" description="Disordered" evidence="1">
    <location>
        <begin position="98"/>
        <end position="121"/>
    </location>
</feature>
<evidence type="ECO:0000313" key="2">
    <source>
        <dbReference type="EMBL" id="RDJ23546.1"/>
    </source>
</evidence>